<reference evidence="2 3" key="1">
    <citation type="submission" date="2018-12" db="EMBL/GenBank/DDBJ databases">
        <title>Complete Genome Sequence of the Corallopyronin A producing Myxobacterium Corallococcus coralloides B035.</title>
        <authorList>
            <person name="Bouhired S.M."/>
            <person name="Rupp O."/>
            <person name="Blom J."/>
            <person name="Schaeberle T.F."/>
            <person name="Kehraus S."/>
            <person name="Schiefer A."/>
            <person name="Pfarr K."/>
            <person name="Goesmann A."/>
            <person name="Hoerauf A."/>
            <person name="Koenig G.M."/>
        </authorList>
    </citation>
    <scope>NUCLEOTIDE SEQUENCE [LARGE SCALE GENOMIC DNA]</scope>
    <source>
        <strain evidence="2 3">B035</strain>
    </source>
</reference>
<dbReference type="AlphaFoldDB" id="A0A410RM86"/>
<feature type="transmembrane region" description="Helical" evidence="1">
    <location>
        <begin position="363"/>
        <end position="384"/>
    </location>
</feature>
<keyword evidence="1" id="KW-0812">Transmembrane</keyword>
<evidence type="ECO:0000313" key="3">
    <source>
        <dbReference type="Proteomes" id="UP000288758"/>
    </source>
</evidence>
<accession>A0A410RM86</accession>
<feature type="transmembrane region" description="Helical" evidence="1">
    <location>
        <begin position="199"/>
        <end position="216"/>
    </location>
</feature>
<name>A0A410RM86_CORCK</name>
<protein>
    <recommendedName>
        <fullName evidence="4">DUF2079 domain-containing protein</fullName>
    </recommendedName>
</protein>
<feature type="transmembrane region" description="Helical" evidence="1">
    <location>
        <begin position="162"/>
        <end position="179"/>
    </location>
</feature>
<feature type="transmembrane region" description="Helical" evidence="1">
    <location>
        <begin position="326"/>
        <end position="351"/>
    </location>
</feature>
<dbReference type="EMBL" id="CP034669">
    <property type="protein sequence ID" value="QAT83022.1"/>
    <property type="molecule type" value="Genomic_DNA"/>
</dbReference>
<proteinExistence type="predicted"/>
<feature type="transmembrane region" description="Helical" evidence="1">
    <location>
        <begin position="98"/>
        <end position="119"/>
    </location>
</feature>
<evidence type="ECO:0008006" key="4">
    <source>
        <dbReference type="Google" id="ProtNLM"/>
    </source>
</evidence>
<keyword evidence="1" id="KW-0472">Membrane</keyword>
<evidence type="ECO:0000256" key="1">
    <source>
        <dbReference type="SAM" id="Phobius"/>
    </source>
</evidence>
<feature type="transmembrane region" description="Helical" evidence="1">
    <location>
        <begin position="20"/>
        <end position="39"/>
    </location>
</feature>
<feature type="transmembrane region" description="Helical" evidence="1">
    <location>
        <begin position="76"/>
        <end position="93"/>
    </location>
</feature>
<gene>
    <name evidence="2" type="ORF">EJ065_1419</name>
</gene>
<feature type="transmembrane region" description="Helical" evidence="1">
    <location>
        <begin position="228"/>
        <end position="249"/>
    </location>
</feature>
<organism evidence="2 3">
    <name type="scientific">Corallococcus coralloides</name>
    <name type="common">Myxococcus coralloides</name>
    <dbReference type="NCBI Taxonomy" id="184914"/>
    <lineage>
        <taxon>Bacteria</taxon>
        <taxon>Pseudomonadati</taxon>
        <taxon>Myxococcota</taxon>
        <taxon>Myxococcia</taxon>
        <taxon>Myxococcales</taxon>
        <taxon>Cystobacterineae</taxon>
        <taxon>Myxococcaceae</taxon>
        <taxon>Corallococcus</taxon>
    </lineage>
</organism>
<feature type="transmembrane region" description="Helical" evidence="1">
    <location>
        <begin position="131"/>
        <end position="150"/>
    </location>
</feature>
<evidence type="ECO:0000313" key="2">
    <source>
        <dbReference type="EMBL" id="QAT83022.1"/>
    </source>
</evidence>
<dbReference type="Proteomes" id="UP000288758">
    <property type="component" value="Chromosome"/>
</dbReference>
<keyword evidence="1" id="KW-1133">Transmembrane helix</keyword>
<sequence>MWQSRPALHPFAFTRRFRAWHFVLGALFIYTVVCVWSAFRGGVFAFHDLALLNDLFSNAVHRGRPFWVTDADLNHLTVHFTPTLLLLTPLFLLSDSQFLFILLGLVALYAAVGLQVWFFERMVEEHELLPAVWRPWVSVAFTLYLALNPFVKTVALSAHFEVFFQLGSTAVLVMLLRGARMRWVVLTALLTLGVRPDGGLFLGFQSAALLLLPAVARPPRAVLTRRALGVSALALGYLALCVAVVLPALGTPSGTRFWSHYGSTWGQVAFTALGDPGRVVHDVATSGLVVFQRSFWWIQLLSPAATLVSTIPGTFFFMADAPDKRLLWFYNSAFLLPGLGVCAAAGFGRLAEVWKGVRARGRVPAWTAMVPALLLAVLAILQVARFDRTIGSPPLRPMPPVDGDFRQAFERQVQACASWRAVATDFRSIVFVPNGYDRFLLHHYERAQVVLVPPRVDTLLLGAASREALLDTLQGDSRFEEVADPGPVRVFVRKDARGCGS</sequence>
<feature type="transmembrane region" description="Helical" evidence="1">
    <location>
        <begin position="296"/>
        <end position="319"/>
    </location>
</feature>